<dbReference type="EMBL" id="CM032186">
    <property type="protein sequence ID" value="KAG7091580.1"/>
    <property type="molecule type" value="Genomic_DNA"/>
</dbReference>
<evidence type="ECO:0000313" key="2">
    <source>
        <dbReference type="Proteomes" id="UP001049176"/>
    </source>
</evidence>
<accession>A0A9P7URY2</accession>
<dbReference type="OrthoDB" id="2985570at2759"/>
<organism evidence="1 2">
    <name type="scientific">Marasmius oreades</name>
    <name type="common">fairy-ring Marasmius</name>
    <dbReference type="NCBI Taxonomy" id="181124"/>
    <lineage>
        <taxon>Eukaryota</taxon>
        <taxon>Fungi</taxon>
        <taxon>Dikarya</taxon>
        <taxon>Basidiomycota</taxon>
        <taxon>Agaricomycotina</taxon>
        <taxon>Agaricomycetes</taxon>
        <taxon>Agaricomycetidae</taxon>
        <taxon>Agaricales</taxon>
        <taxon>Marasmiineae</taxon>
        <taxon>Marasmiaceae</taxon>
        <taxon>Marasmius</taxon>
    </lineage>
</organism>
<dbReference type="RefSeq" id="XP_043008050.1">
    <property type="nucleotide sequence ID" value="XM_043155579.1"/>
</dbReference>
<protein>
    <submittedName>
        <fullName evidence="1">Uncharacterized protein</fullName>
    </submittedName>
</protein>
<name>A0A9P7URY2_9AGAR</name>
<gene>
    <name evidence="1" type="ORF">E1B28_010602</name>
</gene>
<dbReference type="KEGG" id="more:E1B28_010602"/>
<evidence type="ECO:0000313" key="1">
    <source>
        <dbReference type="EMBL" id="KAG7091580.1"/>
    </source>
</evidence>
<keyword evidence="2" id="KW-1185">Reference proteome</keyword>
<comment type="caution">
    <text evidence="1">The sequence shown here is derived from an EMBL/GenBank/DDBJ whole genome shotgun (WGS) entry which is preliminary data.</text>
</comment>
<dbReference type="Proteomes" id="UP001049176">
    <property type="component" value="Chromosome 6"/>
</dbReference>
<sequence>MQLYGGQSFTNANQIINYNYPTSTEPEPHDDRWLTLHGGQRLRHIDMCDINMLREVSSETLSVSFKLKSTNPFRNRMGSVVKIQKRTQSAEIVPGFGDRRFTVVSLEPENERDVERIQRVLKRAYEIALSRRRVWLTQLFGVGRSMIPTLIYHDDVVDGETIIRQYVEVPIVIFYLTYIYANSLFDVHADGTLQKLSIPLSTQFRDWMFNSRTQSFRYDIITTALTEDNSQPRYFDRPIPLPRGCNPPLNSNEIIRALPDFIRLISKLGEQFNVERSNAFIHRDVLTFGTVVNLTKPGILAYFPSTSSPVWSCNLPIGTPDIVPKYSKSVPSLVELTFTTKNDIWQMDIQFSLRLPDEVCQRLRNSYLVQSFPFYNDNAVDFNNLVFIDEFSFLLNGTFTSDPSSCDPPQYLHVPPLSTERIDDMPSLHPPLKNRLFYWSFDRSGKTQIAEEDWERYGIPKLKVEMYIGSRWWWLSYGAVRDYLRFNDYDLGGQQFANDHGYPILVKGEPHIQLRSGMVSWLGENVFKPFGGSSRKIVVHHRVDRATPASANPG</sequence>
<reference evidence="1" key="1">
    <citation type="journal article" date="2021" name="Genome Biol. Evol.">
        <title>The assembled and annotated genome of the fairy-ring fungus Marasmius oreades.</title>
        <authorList>
            <person name="Hiltunen M."/>
            <person name="Ament-Velasquez S.L."/>
            <person name="Johannesson H."/>
        </authorList>
    </citation>
    <scope>NUCLEOTIDE SEQUENCE</scope>
    <source>
        <strain evidence="1">03SP1</strain>
    </source>
</reference>
<proteinExistence type="predicted"/>
<dbReference type="GeneID" id="66079678"/>
<dbReference type="AlphaFoldDB" id="A0A9P7URY2"/>